<dbReference type="RefSeq" id="WP_050156757.1">
    <property type="nucleotide sequence ID" value="NZ_CPXJ01000061.1"/>
</dbReference>
<dbReference type="EMBL" id="CPXJ01000061">
    <property type="protein sequence ID" value="CNE48331.1"/>
    <property type="molecule type" value="Genomic_DNA"/>
</dbReference>
<dbReference type="Gene3D" id="2.40.50.230">
    <property type="entry name" value="Gp5 N-terminal domain"/>
    <property type="match status" value="1"/>
</dbReference>
<evidence type="ECO:0008006" key="3">
    <source>
        <dbReference type="Google" id="ProtNLM"/>
    </source>
</evidence>
<gene>
    <name evidence="1" type="ORF">ERS137959_03896</name>
</gene>
<dbReference type="SUPFAM" id="SSF69255">
    <property type="entry name" value="gp5 N-terminal domain-like"/>
    <property type="match status" value="1"/>
</dbReference>
<protein>
    <recommendedName>
        <fullName evidence="3">Phage baseplate assembly protein V</fullName>
    </recommendedName>
</protein>
<dbReference type="Proteomes" id="UP000041601">
    <property type="component" value="Unassembled WGS sequence"/>
</dbReference>
<comment type="caution">
    <text evidence="1">The sequence shown here is derived from an EMBL/GenBank/DDBJ whole genome shotgun (WGS) entry which is preliminary data.</text>
</comment>
<name>A0ABM9S8J9_YEREN</name>
<keyword evidence="2" id="KW-1185">Reference proteome</keyword>
<sequence length="208" mass="21663">MRALLNSIAGRAQQAGASFTGTREGIITSYDPEEYAIKVTLQPDGAETGWIPLDSPWVGNGWGMAAGPMIGASIKIDFDSGNISNGSGGGQHYNDVDRCPAPKSGEFFVVHESGSSFKFTNDGKVRVIDSSGSEIVMNGDGTGEMTFASGLTVNANVKVNGDFVASGDISDQNGVKGVLQKIRNLFNLHGHDGVQSGSGTTDTPNNSM</sequence>
<accession>A0ABM9S8J9</accession>
<evidence type="ECO:0000313" key="1">
    <source>
        <dbReference type="EMBL" id="CNE48331.1"/>
    </source>
</evidence>
<dbReference type="InterPro" id="IPR037026">
    <property type="entry name" value="Vgr_OB-fold_dom_sf"/>
</dbReference>
<evidence type="ECO:0000313" key="2">
    <source>
        <dbReference type="Proteomes" id="UP000041601"/>
    </source>
</evidence>
<proteinExistence type="predicted"/>
<reference evidence="1 2" key="1">
    <citation type="submission" date="2015-03" db="EMBL/GenBank/DDBJ databases">
        <authorList>
            <consortium name="Pathogen Informatics"/>
            <person name="Murphy D."/>
        </authorList>
    </citation>
    <scope>NUCLEOTIDE SEQUENCE [LARGE SCALE GENOMIC DNA]</scope>
    <source>
        <strain evidence="1 2">IP05342</strain>
    </source>
</reference>
<organism evidence="1 2">
    <name type="scientific">Yersinia enterocolitica</name>
    <dbReference type="NCBI Taxonomy" id="630"/>
    <lineage>
        <taxon>Bacteria</taxon>
        <taxon>Pseudomonadati</taxon>
        <taxon>Pseudomonadota</taxon>
        <taxon>Gammaproteobacteria</taxon>
        <taxon>Enterobacterales</taxon>
        <taxon>Yersiniaceae</taxon>
        <taxon>Yersinia</taxon>
    </lineage>
</organism>